<dbReference type="Proteomes" id="UP000000271">
    <property type="component" value="Chromosome"/>
</dbReference>
<sequence>MLQITERAAEIYKNDMELTNQDEIRLFVRGAEGFFLGVEKSASEQGDWSLEVNGVRFFIKEDDLWMFDGMTLDFCNKGDCIKLHHRVH</sequence>
<dbReference type="KEGG" id="bse:Bsel_1009"/>
<feature type="domain" description="Core" evidence="1">
    <location>
        <begin position="2"/>
        <end position="84"/>
    </location>
</feature>
<dbReference type="EMBL" id="CP001791">
    <property type="protein sequence ID" value="ADH98530.1"/>
    <property type="molecule type" value="Genomic_DNA"/>
</dbReference>
<name>D6Y0D9_BACIE</name>
<dbReference type="RefSeq" id="WP_013171955.1">
    <property type="nucleotide sequence ID" value="NC_014219.1"/>
</dbReference>
<dbReference type="InterPro" id="IPR035903">
    <property type="entry name" value="HesB-like_dom_sf"/>
</dbReference>
<evidence type="ECO:0000313" key="3">
    <source>
        <dbReference type="Proteomes" id="UP000000271"/>
    </source>
</evidence>
<evidence type="ECO:0000313" key="2">
    <source>
        <dbReference type="EMBL" id="ADH98530.1"/>
    </source>
</evidence>
<dbReference type="SUPFAM" id="SSF89360">
    <property type="entry name" value="HesB-like domain"/>
    <property type="match status" value="1"/>
</dbReference>
<accession>D6Y0D9</accession>
<dbReference type="HOGENOM" id="CLU_163967_1_0_9"/>
<reference evidence="2" key="1">
    <citation type="submission" date="2009-10" db="EMBL/GenBank/DDBJ databases">
        <title>Complete sequence of Bacillus selenitireducens MLS10.</title>
        <authorList>
            <consortium name="US DOE Joint Genome Institute"/>
            <person name="Lucas S."/>
            <person name="Copeland A."/>
            <person name="Lapidus A."/>
            <person name="Glavina del Rio T."/>
            <person name="Dalin E."/>
            <person name="Tice H."/>
            <person name="Bruce D."/>
            <person name="Goodwin L."/>
            <person name="Pitluck S."/>
            <person name="Sims D."/>
            <person name="Brettin T."/>
            <person name="Detter J.C."/>
            <person name="Han C."/>
            <person name="Larimer F."/>
            <person name="Land M."/>
            <person name="Hauser L."/>
            <person name="Kyrpides N."/>
            <person name="Ovchinnikova G."/>
            <person name="Stolz J."/>
        </authorList>
    </citation>
    <scope>NUCLEOTIDE SEQUENCE [LARGE SCALE GENOMIC DNA]</scope>
    <source>
        <strain evidence="2">MLS10</strain>
    </source>
</reference>
<proteinExistence type="predicted"/>
<dbReference type="OrthoDB" id="1645729at2"/>
<dbReference type="AlphaFoldDB" id="D6Y0D9"/>
<dbReference type="Pfam" id="PF01521">
    <property type="entry name" value="Fe-S_biosyn"/>
    <property type="match status" value="1"/>
</dbReference>
<gene>
    <name evidence="2" type="ordered locus">Bsel_1009</name>
</gene>
<organism evidence="2 3">
    <name type="scientific">Bacillus selenitireducens (strain ATCC 700615 / DSM 15326 / MLS10)</name>
    <dbReference type="NCBI Taxonomy" id="439292"/>
    <lineage>
        <taxon>Bacteria</taxon>
        <taxon>Bacillati</taxon>
        <taxon>Bacillota</taxon>
        <taxon>Bacilli</taxon>
        <taxon>Bacillales</taxon>
        <taxon>Bacillaceae</taxon>
        <taxon>Salisediminibacterium</taxon>
    </lineage>
</organism>
<dbReference type="Gene3D" id="2.60.300.12">
    <property type="entry name" value="HesB-like domain"/>
    <property type="match status" value="1"/>
</dbReference>
<dbReference type="STRING" id="439292.Bsel_1009"/>
<protein>
    <submittedName>
        <fullName evidence="2">HesB/YadR/YfhF-family protein</fullName>
    </submittedName>
</protein>
<dbReference type="InterPro" id="IPR000361">
    <property type="entry name" value="ATAP_core_dom"/>
</dbReference>
<keyword evidence="3" id="KW-1185">Reference proteome</keyword>
<evidence type="ECO:0000259" key="1">
    <source>
        <dbReference type="Pfam" id="PF01521"/>
    </source>
</evidence>